<sequence length="62" mass="7312">MAEWLRRYIINPVAFPRVGSNPADYVMNAFLLEQFKAQKACDLRNTMSRNEKSRLVERVPRL</sequence>
<evidence type="ECO:0000313" key="1">
    <source>
        <dbReference type="EMBL" id="GCC39175.1"/>
    </source>
</evidence>
<protein>
    <submittedName>
        <fullName evidence="1">Uncharacterized protein</fullName>
    </submittedName>
</protein>
<reference evidence="1 2" key="1">
    <citation type="journal article" date="2018" name="Nat. Ecol. Evol.">
        <title>Shark genomes provide insights into elasmobranch evolution and the origin of vertebrates.</title>
        <authorList>
            <person name="Hara Y"/>
            <person name="Yamaguchi K"/>
            <person name="Onimaru K"/>
            <person name="Kadota M"/>
            <person name="Koyanagi M"/>
            <person name="Keeley SD"/>
            <person name="Tatsumi K"/>
            <person name="Tanaka K"/>
            <person name="Motone F"/>
            <person name="Kageyama Y"/>
            <person name="Nozu R"/>
            <person name="Adachi N"/>
            <person name="Nishimura O"/>
            <person name="Nakagawa R"/>
            <person name="Tanegashima C"/>
            <person name="Kiyatake I"/>
            <person name="Matsumoto R"/>
            <person name="Murakumo K"/>
            <person name="Nishida K"/>
            <person name="Terakita A"/>
            <person name="Kuratani S"/>
            <person name="Sato K"/>
            <person name="Hyodo S Kuraku.S."/>
        </authorList>
    </citation>
    <scope>NUCLEOTIDE SEQUENCE [LARGE SCALE GENOMIC DNA]</scope>
</reference>
<proteinExistence type="predicted"/>
<accession>A0A401T980</accession>
<comment type="caution">
    <text evidence="1">The sequence shown here is derived from an EMBL/GenBank/DDBJ whole genome shotgun (WGS) entry which is preliminary data.</text>
</comment>
<dbReference type="EMBL" id="BEZZ01010465">
    <property type="protein sequence ID" value="GCC39175.1"/>
    <property type="molecule type" value="Genomic_DNA"/>
</dbReference>
<organism evidence="1 2">
    <name type="scientific">Chiloscyllium punctatum</name>
    <name type="common">Brownbanded bambooshark</name>
    <name type="synonym">Hemiscyllium punctatum</name>
    <dbReference type="NCBI Taxonomy" id="137246"/>
    <lineage>
        <taxon>Eukaryota</taxon>
        <taxon>Metazoa</taxon>
        <taxon>Chordata</taxon>
        <taxon>Craniata</taxon>
        <taxon>Vertebrata</taxon>
        <taxon>Chondrichthyes</taxon>
        <taxon>Elasmobranchii</taxon>
        <taxon>Galeomorphii</taxon>
        <taxon>Galeoidea</taxon>
        <taxon>Orectolobiformes</taxon>
        <taxon>Hemiscylliidae</taxon>
        <taxon>Chiloscyllium</taxon>
    </lineage>
</organism>
<dbReference type="AlphaFoldDB" id="A0A401T980"/>
<keyword evidence="2" id="KW-1185">Reference proteome</keyword>
<dbReference type="Proteomes" id="UP000287033">
    <property type="component" value="Unassembled WGS sequence"/>
</dbReference>
<feature type="non-terminal residue" evidence="1">
    <location>
        <position position="62"/>
    </location>
</feature>
<evidence type="ECO:0000313" key="2">
    <source>
        <dbReference type="Proteomes" id="UP000287033"/>
    </source>
</evidence>
<name>A0A401T980_CHIPU</name>
<gene>
    <name evidence="1" type="ORF">chiPu_0022734</name>
</gene>